<dbReference type="PROSITE" id="PS50011">
    <property type="entry name" value="PROTEIN_KINASE_DOM"/>
    <property type="match status" value="1"/>
</dbReference>
<dbReference type="AlphaFoldDB" id="A0ABD3AUH0"/>
<evidence type="ECO:0000256" key="2">
    <source>
        <dbReference type="ARBA" id="ARBA00022614"/>
    </source>
</evidence>
<dbReference type="FunFam" id="3.80.10.10:FF:000155">
    <property type="entry name" value="Putative inactive leucine-rich repeat receptor-like protein kinase"/>
    <property type="match status" value="1"/>
</dbReference>
<dbReference type="InterPro" id="IPR055414">
    <property type="entry name" value="LRR_R13L4/SHOC2-like"/>
</dbReference>
<dbReference type="Proteomes" id="UP001630127">
    <property type="component" value="Unassembled WGS sequence"/>
</dbReference>
<evidence type="ECO:0000256" key="10">
    <source>
        <dbReference type="SAM" id="Phobius"/>
    </source>
</evidence>
<dbReference type="Gene3D" id="3.80.10.10">
    <property type="entry name" value="Ribonuclease Inhibitor"/>
    <property type="match status" value="3"/>
</dbReference>
<evidence type="ECO:0000313" key="13">
    <source>
        <dbReference type="EMBL" id="KAL3534854.1"/>
    </source>
</evidence>
<evidence type="ECO:0000256" key="5">
    <source>
        <dbReference type="ARBA" id="ARBA00022737"/>
    </source>
</evidence>
<keyword evidence="9" id="KW-0325">Glycoprotein</keyword>
<dbReference type="InterPro" id="IPR000719">
    <property type="entry name" value="Prot_kinase_dom"/>
</dbReference>
<gene>
    <name evidence="13" type="ORF">ACH5RR_003315</name>
</gene>
<dbReference type="Gene3D" id="1.10.510.10">
    <property type="entry name" value="Transferase(Phosphotransferase) domain 1"/>
    <property type="match status" value="1"/>
</dbReference>
<dbReference type="PANTHER" id="PTHR48006">
    <property type="entry name" value="LEUCINE-RICH REPEAT-CONTAINING PROTEIN DDB_G0281931-RELATED"/>
    <property type="match status" value="1"/>
</dbReference>
<keyword evidence="14" id="KW-1185">Reference proteome</keyword>
<keyword evidence="3 10" id="KW-0812">Transmembrane</keyword>
<reference evidence="13 14" key="1">
    <citation type="submission" date="2024-11" db="EMBL/GenBank/DDBJ databases">
        <title>A near-complete genome assembly of Cinchona calisaya.</title>
        <authorList>
            <person name="Lian D.C."/>
            <person name="Zhao X.W."/>
            <person name="Wei L."/>
        </authorList>
    </citation>
    <scope>NUCLEOTIDE SEQUENCE [LARGE SCALE GENOMIC DNA]</scope>
    <source>
        <tissue evidence="13">Nenye</tissue>
    </source>
</reference>
<comment type="caution">
    <text evidence="13">The sequence shown here is derived from an EMBL/GenBank/DDBJ whole genome shotgun (WGS) entry which is preliminary data.</text>
</comment>
<evidence type="ECO:0000256" key="11">
    <source>
        <dbReference type="SAM" id="SignalP"/>
    </source>
</evidence>
<dbReference type="InterPro" id="IPR001611">
    <property type="entry name" value="Leu-rich_rpt"/>
</dbReference>
<dbReference type="InterPro" id="IPR011009">
    <property type="entry name" value="Kinase-like_dom_sf"/>
</dbReference>
<comment type="subcellular location">
    <subcellularLocation>
        <location evidence="1">Membrane</location>
        <topology evidence="1">Single-pass type I membrane protein</topology>
    </subcellularLocation>
</comment>
<keyword evidence="8" id="KW-0675">Receptor</keyword>
<dbReference type="FunFam" id="3.30.200.20:FF:000285">
    <property type="entry name" value="Putative inactive leucine-rich repeat receptor-like protein kinase"/>
    <property type="match status" value="1"/>
</dbReference>
<feature type="domain" description="Protein kinase" evidence="12">
    <location>
        <begin position="477"/>
        <end position="751"/>
    </location>
</feature>
<dbReference type="SUPFAM" id="SSF52058">
    <property type="entry name" value="L domain-like"/>
    <property type="match status" value="1"/>
</dbReference>
<dbReference type="SUPFAM" id="SSF56112">
    <property type="entry name" value="Protein kinase-like (PK-like)"/>
    <property type="match status" value="1"/>
</dbReference>
<dbReference type="PANTHER" id="PTHR48006:SF84">
    <property type="entry name" value="REPEAT TRANSMEMBRANE PROTEIN KINASE, PUTATIVE, EXPRESSED-RELATED"/>
    <property type="match status" value="1"/>
</dbReference>
<dbReference type="Pfam" id="PF07714">
    <property type="entry name" value="PK_Tyr_Ser-Thr"/>
    <property type="match status" value="1"/>
</dbReference>
<evidence type="ECO:0000256" key="6">
    <source>
        <dbReference type="ARBA" id="ARBA00022989"/>
    </source>
</evidence>
<proteinExistence type="predicted"/>
<dbReference type="Pfam" id="PF23598">
    <property type="entry name" value="LRR_14"/>
    <property type="match status" value="1"/>
</dbReference>
<dbReference type="PROSITE" id="PS51450">
    <property type="entry name" value="LRR"/>
    <property type="match status" value="1"/>
</dbReference>
<sequence length="787" mass="87274">MKKMICHATALVLFTLSIFIGYSEQLQSSQAQILSRIQHLLSFPESLNGWKNETDFCNSEPRSTLTVVCYEESITQLHIIGKKDTVKLPENFSIDSFVTTLVKLPNLKVLKLVSLGLWGPLPDKLSRLLSLEIFDASSNFFHGTIPKGILSLAGLQALILDGNMFGGRLPNGLGSLSVLTVLSMKNNSFSGSLPDSLVSLKNLRILALSNNKFSGEVPDFSNLENLQVLGLENNSLGPQFPRISSKIVSLVLRKNKFTYGIPEVVKSFYQLEHLDVSLNKFVGPFPSYLLSMPAITYLDVSANRFTGMLFEDMPCNIQLKFVNLSANLFTGRVPSCLLSNSRNRIVQYAVNCLETGDVTQQPSSYCQNQALAVGILPHHRRQKEASKIILGLSISGSFIGAVLVVALALVVVRKFLAKNVEQNFPVRIIEENASTGYTSKLLSDARYITEAMKLGAIGLPAYRTFSLEELEVATNNFDTSFFMGEGSCGQMYRGQLKDGTHVAVRCLKTKRRHSTQNFMHHIELISKLRYHHLVSSLGHCFECYLDDSSVSRIFLVFEYVPNGTLRSWISDRHSRRKLNWTQRIAAAVGVAKGIQFLHTGIVPGIFPNYLKVTDVLLDQNLVAKVSSYNLPLLAENMGKDGGHSSIASTELMNTRVKHQEKFDIYDFGVILLEIISGRPINSKSELMVLRDQLQASITVDNASRKSVADPAVCGACSDESLKTVIEICWKCLLKIPADRPSVEDILWNLQFAAQVQDGWKGEYSNSSDGSPVSSFKPARLRLTIPQN</sequence>
<dbReference type="Gene3D" id="3.30.200.20">
    <property type="entry name" value="Phosphorylase Kinase, domain 1"/>
    <property type="match status" value="1"/>
</dbReference>
<dbReference type="EMBL" id="JBJUIK010000002">
    <property type="protein sequence ID" value="KAL3534854.1"/>
    <property type="molecule type" value="Genomic_DNA"/>
</dbReference>
<feature type="signal peptide" evidence="11">
    <location>
        <begin position="1"/>
        <end position="25"/>
    </location>
</feature>
<feature type="chain" id="PRO_5044767891" description="Protein kinase domain-containing protein" evidence="11">
    <location>
        <begin position="26"/>
        <end position="787"/>
    </location>
</feature>
<protein>
    <recommendedName>
        <fullName evidence="12">Protein kinase domain-containing protein</fullName>
    </recommendedName>
</protein>
<keyword evidence="7 10" id="KW-0472">Membrane</keyword>
<evidence type="ECO:0000256" key="7">
    <source>
        <dbReference type="ARBA" id="ARBA00023136"/>
    </source>
</evidence>
<dbReference type="GO" id="GO:0016020">
    <property type="term" value="C:membrane"/>
    <property type="evidence" value="ECO:0007669"/>
    <property type="project" value="UniProtKB-SubCell"/>
</dbReference>
<dbReference type="InterPro" id="IPR051824">
    <property type="entry name" value="LRR_Rcpt-Like_S/T_Kinase"/>
</dbReference>
<dbReference type="InterPro" id="IPR001245">
    <property type="entry name" value="Ser-Thr/Tyr_kinase_cat_dom"/>
</dbReference>
<dbReference type="InterPro" id="IPR032675">
    <property type="entry name" value="LRR_dom_sf"/>
</dbReference>
<evidence type="ECO:0000256" key="9">
    <source>
        <dbReference type="ARBA" id="ARBA00023180"/>
    </source>
</evidence>
<name>A0ABD3AUH0_9GENT</name>
<keyword evidence="5" id="KW-0677">Repeat</keyword>
<organism evidence="13 14">
    <name type="scientific">Cinchona calisaya</name>
    <dbReference type="NCBI Taxonomy" id="153742"/>
    <lineage>
        <taxon>Eukaryota</taxon>
        <taxon>Viridiplantae</taxon>
        <taxon>Streptophyta</taxon>
        <taxon>Embryophyta</taxon>
        <taxon>Tracheophyta</taxon>
        <taxon>Spermatophyta</taxon>
        <taxon>Magnoliopsida</taxon>
        <taxon>eudicotyledons</taxon>
        <taxon>Gunneridae</taxon>
        <taxon>Pentapetalae</taxon>
        <taxon>asterids</taxon>
        <taxon>lamiids</taxon>
        <taxon>Gentianales</taxon>
        <taxon>Rubiaceae</taxon>
        <taxon>Cinchonoideae</taxon>
        <taxon>Cinchoneae</taxon>
        <taxon>Cinchona</taxon>
    </lineage>
</organism>
<keyword evidence="4 11" id="KW-0732">Signal</keyword>
<dbReference type="GO" id="GO:0004674">
    <property type="term" value="F:protein serine/threonine kinase activity"/>
    <property type="evidence" value="ECO:0007669"/>
    <property type="project" value="UniProtKB-EC"/>
</dbReference>
<keyword evidence="6 10" id="KW-1133">Transmembrane helix</keyword>
<keyword evidence="2" id="KW-0433">Leucine-rich repeat</keyword>
<accession>A0ABD3AUH0</accession>
<evidence type="ECO:0000256" key="3">
    <source>
        <dbReference type="ARBA" id="ARBA00022692"/>
    </source>
</evidence>
<evidence type="ECO:0000256" key="1">
    <source>
        <dbReference type="ARBA" id="ARBA00004479"/>
    </source>
</evidence>
<dbReference type="FunFam" id="1.10.510.10:FF:000431">
    <property type="entry name" value="Putative inactive leucine-rich repeat receptor-like protein kinase"/>
    <property type="match status" value="1"/>
</dbReference>
<evidence type="ECO:0000259" key="12">
    <source>
        <dbReference type="PROSITE" id="PS50011"/>
    </source>
</evidence>
<feature type="transmembrane region" description="Helical" evidence="10">
    <location>
        <begin position="388"/>
        <end position="412"/>
    </location>
</feature>
<evidence type="ECO:0000256" key="4">
    <source>
        <dbReference type="ARBA" id="ARBA00022729"/>
    </source>
</evidence>
<evidence type="ECO:0000256" key="8">
    <source>
        <dbReference type="ARBA" id="ARBA00023170"/>
    </source>
</evidence>
<evidence type="ECO:0000313" key="14">
    <source>
        <dbReference type="Proteomes" id="UP001630127"/>
    </source>
</evidence>